<reference evidence="2" key="1">
    <citation type="submission" date="2016-10" db="EMBL/GenBank/DDBJ databases">
        <authorList>
            <person name="Varghese N."/>
            <person name="Submissions S."/>
        </authorList>
    </citation>
    <scope>NUCLEOTIDE SEQUENCE [LARGE SCALE GENOMIC DNA]</scope>
    <source>
        <strain evidence="2">DSM 45962</strain>
    </source>
</reference>
<accession>A0A1I1QD19</accession>
<evidence type="ECO:0008006" key="3">
    <source>
        <dbReference type="Google" id="ProtNLM"/>
    </source>
</evidence>
<dbReference type="EMBL" id="FOMD01000003">
    <property type="protein sequence ID" value="SFD19979.1"/>
    <property type="molecule type" value="Genomic_DNA"/>
</dbReference>
<dbReference type="InterPro" id="IPR024486">
    <property type="entry name" value="DUF2617"/>
</dbReference>
<gene>
    <name evidence="1" type="ORF">SAMN05661030_2722</name>
</gene>
<dbReference type="Pfam" id="PF10936">
    <property type="entry name" value="DUF2617"/>
    <property type="match status" value="1"/>
</dbReference>
<evidence type="ECO:0000313" key="2">
    <source>
        <dbReference type="Proteomes" id="UP000199022"/>
    </source>
</evidence>
<evidence type="ECO:0000313" key="1">
    <source>
        <dbReference type="EMBL" id="SFD19979.1"/>
    </source>
</evidence>
<dbReference type="STRING" id="1225127.SAMN05661030_2722"/>
<name>A0A1I1QD19_9ACTN</name>
<keyword evidence="2" id="KW-1185">Reference proteome</keyword>
<sequence length="169" mass="17095">MSTLDLAVPTRDVAADALGLLLDAPAPPALASLLLRGAHGGELELGVLGASHVVRASAGGRSTTEQVSCDAVAAGGDPLPPTAGRPGYAFTATVEHLPAAELDRRAVELRAWAAAADDRLCAGFPGHDAALTAVTGAATATGWTWTTWHLYPGAPTGQLVTTASDWRPA</sequence>
<dbReference type="AlphaFoldDB" id="A0A1I1QD19"/>
<dbReference type="Proteomes" id="UP000199022">
    <property type="component" value="Unassembled WGS sequence"/>
</dbReference>
<protein>
    <recommendedName>
        <fullName evidence="3">DUF2617 domain-containing protein</fullName>
    </recommendedName>
</protein>
<proteinExistence type="predicted"/>
<organism evidence="1 2">
    <name type="scientific">Klenkia taihuensis</name>
    <dbReference type="NCBI Taxonomy" id="1225127"/>
    <lineage>
        <taxon>Bacteria</taxon>
        <taxon>Bacillati</taxon>
        <taxon>Actinomycetota</taxon>
        <taxon>Actinomycetes</taxon>
        <taxon>Geodermatophilales</taxon>
        <taxon>Geodermatophilaceae</taxon>
        <taxon>Klenkia</taxon>
    </lineage>
</organism>
<dbReference type="OrthoDB" id="4462506at2"/>
<dbReference type="RefSeq" id="WP_091559763.1">
    <property type="nucleotide sequence ID" value="NZ_BNAC01000001.1"/>
</dbReference>